<evidence type="ECO:0000313" key="3">
    <source>
        <dbReference type="Proteomes" id="UP000516437"/>
    </source>
</evidence>
<gene>
    <name evidence="2" type="ORF">CJ030_MR1G014042</name>
</gene>
<sequence length="84" mass="9309">MRVDTQFFVLVIIVVICPVTIGYAELLELPAFINFLTPLMHVDGTIQLPTSPQQATLLGRIIKHDVANYIASDASEPKMMHTSL</sequence>
<name>A0A6A1WUQ4_9ROSI</name>
<comment type="caution">
    <text evidence="2">The sequence shown here is derived from an EMBL/GenBank/DDBJ whole genome shotgun (WGS) entry which is preliminary data.</text>
</comment>
<dbReference type="AlphaFoldDB" id="A0A6A1WUQ4"/>
<dbReference type="EMBL" id="RXIC02000019">
    <property type="protein sequence ID" value="KAB1226460.1"/>
    <property type="molecule type" value="Genomic_DNA"/>
</dbReference>
<accession>A0A6A1WUQ4</accession>
<keyword evidence="1" id="KW-1133">Transmembrane helix</keyword>
<organism evidence="2 3">
    <name type="scientific">Morella rubra</name>
    <name type="common">Chinese bayberry</name>
    <dbReference type="NCBI Taxonomy" id="262757"/>
    <lineage>
        <taxon>Eukaryota</taxon>
        <taxon>Viridiplantae</taxon>
        <taxon>Streptophyta</taxon>
        <taxon>Embryophyta</taxon>
        <taxon>Tracheophyta</taxon>
        <taxon>Spermatophyta</taxon>
        <taxon>Magnoliopsida</taxon>
        <taxon>eudicotyledons</taxon>
        <taxon>Gunneridae</taxon>
        <taxon>Pentapetalae</taxon>
        <taxon>rosids</taxon>
        <taxon>fabids</taxon>
        <taxon>Fagales</taxon>
        <taxon>Myricaceae</taxon>
        <taxon>Morella</taxon>
    </lineage>
</organism>
<protein>
    <submittedName>
        <fullName evidence="2">Uncharacterized protein</fullName>
    </submittedName>
</protein>
<keyword evidence="1" id="KW-0812">Transmembrane</keyword>
<evidence type="ECO:0000313" key="2">
    <source>
        <dbReference type="EMBL" id="KAB1226460.1"/>
    </source>
</evidence>
<proteinExistence type="predicted"/>
<feature type="transmembrane region" description="Helical" evidence="1">
    <location>
        <begin position="7"/>
        <end position="24"/>
    </location>
</feature>
<keyword evidence="1" id="KW-0472">Membrane</keyword>
<evidence type="ECO:0000256" key="1">
    <source>
        <dbReference type="SAM" id="Phobius"/>
    </source>
</evidence>
<dbReference type="Proteomes" id="UP000516437">
    <property type="component" value="Chromosome 1"/>
</dbReference>
<keyword evidence="3" id="KW-1185">Reference proteome</keyword>
<reference evidence="2 3" key="1">
    <citation type="journal article" date="2019" name="Plant Biotechnol. J.">
        <title>The red bayberry genome and genetic basis of sex determination.</title>
        <authorList>
            <person name="Jia H.M."/>
            <person name="Jia H.J."/>
            <person name="Cai Q.L."/>
            <person name="Wang Y."/>
            <person name="Zhao H.B."/>
            <person name="Yang W.F."/>
            <person name="Wang G.Y."/>
            <person name="Li Y.H."/>
            <person name="Zhan D.L."/>
            <person name="Shen Y.T."/>
            <person name="Niu Q.F."/>
            <person name="Chang L."/>
            <person name="Qiu J."/>
            <person name="Zhao L."/>
            <person name="Xie H.B."/>
            <person name="Fu W.Y."/>
            <person name="Jin J."/>
            <person name="Li X.W."/>
            <person name="Jiao Y."/>
            <person name="Zhou C.C."/>
            <person name="Tu T."/>
            <person name="Chai C.Y."/>
            <person name="Gao J.L."/>
            <person name="Fan L.J."/>
            <person name="van de Weg E."/>
            <person name="Wang J.Y."/>
            <person name="Gao Z.S."/>
        </authorList>
    </citation>
    <scope>NUCLEOTIDE SEQUENCE [LARGE SCALE GENOMIC DNA]</scope>
    <source>
        <tissue evidence="2">Leaves</tissue>
    </source>
</reference>